<accession>A0A512NIR3</accession>
<name>A0A512NIR3_9HYPH</name>
<keyword evidence="3" id="KW-1185">Reference proteome</keyword>
<evidence type="ECO:0000256" key="1">
    <source>
        <dbReference type="SAM" id="Phobius"/>
    </source>
</evidence>
<keyword evidence="1" id="KW-1133">Transmembrane helix</keyword>
<sequence length="56" mass="6121">MVLRISVGFGVVGHPLADLPLEETHFAAAFLEVLAEGLGFFGIILWFQGINDQRHA</sequence>
<evidence type="ECO:0000313" key="2">
    <source>
        <dbReference type="EMBL" id="GEP58838.1"/>
    </source>
</evidence>
<feature type="transmembrane region" description="Helical" evidence="1">
    <location>
        <begin position="26"/>
        <end position="47"/>
    </location>
</feature>
<organism evidence="2 3">
    <name type="scientific">Reyranella soli</name>
    <dbReference type="NCBI Taxonomy" id="1230389"/>
    <lineage>
        <taxon>Bacteria</taxon>
        <taxon>Pseudomonadati</taxon>
        <taxon>Pseudomonadota</taxon>
        <taxon>Alphaproteobacteria</taxon>
        <taxon>Hyphomicrobiales</taxon>
        <taxon>Reyranellaceae</taxon>
        <taxon>Reyranella</taxon>
    </lineage>
</organism>
<proteinExistence type="predicted"/>
<keyword evidence="1" id="KW-0472">Membrane</keyword>
<dbReference type="AlphaFoldDB" id="A0A512NIR3"/>
<dbReference type="Proteomes" id="UP000321058">
    <property type="component" value="Unassembled WGS sequence"/>
</dbReference>
<keyword evidence="1" id="KW-0812">Transmembrane</keyword>
<protein>
    <submittedName>
        <fullName evidence="2">Uncharacterized protein</fullName>
    </submittedName>
</protein>
<comment type="caution">
    <text evidence="2">The sequence shown here is derived from an EMBL/GenBank/DDBJ whole genome shotgun (WGS) entry which is preliminary data.</text>
</comment>
<dbReference type="EMBL" id="BKAJ01000112">
    <property type="protein sequence ID" value="GEP58838.1"/>
    <property type="molecule type" value="Genomic_DNA"/>
</dbReference>
<gene>
    <name evidence="2" type="ORF">RSO01_60040</name>
</gene>
<evidence type="ECO:0000313" key="3">
    <source>
        <dbReference type="Proteomes" id="UP000321058"/>
    </source>
</evidence>
<reference evidence="2 3" key="1">
    <citation type="submission" date="2019-07" db="EMBL/GenBank/DDBJ databases">
        <title>Whole genome shotgun sequence of Reyranella soli NBRC 108950.</title>
        <authorList>
            <person name="Hosoyama A."/>
            <person name="Uohara A."/>
            <person name="Ohji S."/>
            <person name="Ichikawa N."/>
        </authorList>
    </citation>
    <scope>NUCLEOTIDE SEQUENCE [LARGE SCALE GENOMIC DNA]</scope>
    <source>
        <strain evidence="2 3">NBRC 108950</strain>
    </source>
</reference>